<feature type="active site" evidence="5 6">
    <location>
        <position position="287"/>
    </location>
</feature>
<dbReference type="CDD" id="cd16432">
    <property type="entry name" value="CheB_Rec"/>
    <property type="match status" value="1"/>
</dbReference>
<feature type="modified residue" description="4-aspartylphosphate" evidence="5 7">
    <location>
        <position position="55"/>
    </location>
</feature>
<evidence type="ECO:0000256" key="5">
    <source>
        <dbReference type="HAMAP-Rule" id="MF_00099"/>
    </source>
</evidence>
<dbReference type="InterPro" id="IPR000673">
    <property type="entry name" value="Sig_transdc_resp-reg_Me-estase"/>
</dbReference>
<dbReference type="PANTHER" id="PTHR42872">
    <property type="entry name" value="PROTEIN-GLUTAMATE METHYLESTERASE/PROTEIN-GLUTAMINE GLUTAMINASE"/>
    <property type="match status" value="1"/>
</dbReference>
<evidence type="ECO:0000256" key="2">
    <source>
        <dbReference type="ARBA" id="ARBA00022500"/>
    </source>
</evidence>
<dbReference type="EC" id="3.5.1.44" evidence="5"/>
<keyword evidence="3 5" id="KW-0378">Hydrolase</keyword>
<keyword evidence="1 5" id="KW-0963">Cytoplasm</keyword>
<dbReference type="PROSITE" id="PS50122">
    <property type="entry name" value="CHEB"/>
    <property type="match status" value="1"/>
</dbReference>
<dbReference type="EC" id="3.1.1.61" evidence="5"/>
<evidence type="ECO:0000256" key="1">
    <source>
        <dbReference type="ARBA" id="ARBA00022490"/>
    </source>
</evidence>
<dbReference type="Pfam" id="PF01339">
    <property type="entry name" value="CheB_methylest"/>
    <property type="match status" value="1"/>
</dbReference>
<comment type="PTM">
    <text evidence="5">Phosphorylated by CheA. Phosphorylation of the N-terminal regulatory domain activates the methylesterase activity.</text>
</comment>
<evidence type="ECO:0000259" key="9">
    <source>
        <dbReference type="PROSITE" id="PS50122"/>
    </source>
</evidence>
<dbReference type="PANTHER" id="PTHR42872:SF6">
    <property type="entry name" value="PROTEIN-GLUTAMATE METHYLESTERASE_PROTEIN-GLUTAMINE GLUTAMINASE"/>
    <property type="match status" value="1"/>
</dbReference>
<dbReference type="RefSeq" id="WP_290320921.1">
    <property type="nucleotide sequence ID" value="NZ_JAUFPN010000306.1"/>
</dbReference>
<comment type="subcellular location">
    <subcellularLocation>
        <location evidence="5">Cytoplasm</location>
    </subcellularLocation>
</comment>
<comment type="catalytic activity">
    <reaction evidence="4 5">
        <text>[protein]-L-glutamate 5-O-methyl ester + H2O = L-glutamyl-[protein] + methanol + H(+)</text>
        <dbReference type="Rhea" id="RHEA:23236"/>
        <dbReference type="Rhea" id="RHEA-COMP:10208"/>
        <dbReference type="Rhea" id="RHEA-COMP:10311"/>
        <dbReference type="ChEBI" id="CHEBI:15377"/>
        <dbReference type="ChEBI" id="CHEBI:15378"/>
        <dbReference type="ChEBI" id="CHEBI:17790"/>
        <dbReference type="ChEBI" id="CHEBI:29973"/>
        <dbReference type="ChEBI" id="CHEBI:82795"/>
        <dbReference type="EC" id="3.1.1.61"/>
    </reaction>
</comment>
<dbReference type="Proteomes" id="UP001529369">
    <property type="component" value="Unassembled WGS sequence"/>
</dbReference>
<dbReference type="GO" id="GO:0008984">
    <property type="term" value="F:protein-glutamate methylesterase activity"/>
    <property type="evidence" value="ECO:0007669"/>
    <property type="project" value="UniProtKB-EC"/>
</dbReference>
<evidence type="ECO:0000256" key="6">
    <source>
        <dbReference type="PROSITE-ProRule" id="PRU00050"/>
    </source>
</evidence>
<dbReference type="HAMAP" id="MF_00099">
    <property type="entry name" value="CheB_chemtxs"/>
    <property type="match status" value="1"/>
</dbReference>
<dbReference type="InterPro" id="IPR035909">
    <property type="entry name" value="CheB_C"/>
</dbReference>
<keyword evidence="2 5" id="KW-0145">Chemotaxis</keyword>
<comment type="function">
    <text evidence="5">Involved in chemotaxis. Part of a chemotaxis signal transduction system that modulates chemotaxis in response to various stimuli. Catalyzes the demethylation of specific methylglutamate residues introduced into the chemoreceptors (methyl-accepting chemotaxis proteins or MCP) by CheR. Also mediates the irreversible deamidation of specific glutamine residues to glutamic acid.</text>
</comment>
<keyword evidence="11" id="KW-1185">Reference proteome</keyword>
<feature type="active site" evidence="5 6">
    <location>
        <position position="191"/>
    </location>
</feature>
<comment type="similarity">
    <text evidence="5">Belongs to the CheB family.</text>
</comment>
<comment type="caution">
    <text evidence="10">The sequence shown here is derived from an EMBL/GenBank/DDBJ whole genome shotgun (WGS) entry which is preliminary data.</text>
</comment>
<organism evidence="10 11">
    <name type="scientific">Paeniroseomonas aquatica</name>
    <dbReference type="NCBI Taxonomy" id="373043"/>
    <lineage>
        <taxon>Bacteria</taxon>
        <taxon>Pseudomonadati</taxon>
        <taxon>Pseudomonadota</taxon>
        <taxon>Alphaproteobacteria</taxon>
        <taxon>Acetobacterales</taxon>
        <taxon>Acetobacteraceae</taxon>
        <taxon>Paeniroseomonas</taxon>
    </lineage>
</organism>
<reference evidence="11" key="1">
    <citation type="journal article" date="2019" name="Int. J. Syst. Evol. Microbiol.">
        <title>The Global Catalogue of Microorganisms (GCM) 10K type strain sequencing project: providing services to taxonomists for standard genome sequencing and annotation.</title>
        <authorList>
            <consortium name="The Broad Institute Genomics Platform"/>
            <consortium name="The Broad Institute Genome Sequencing Center for Infectious Disease"/>
            <person name="Wu L."/>
            <person name="Ma J."/>
        </authorList>
    </citation>
    <scope>NUCLEOTIDE SEQUENCE [LARGE SCALE GENOMIC DNA]</scope>
    <source>
        <strain evidence="11">CECT 7131</strain>
    </source>
</reference>
<dbReference type="CDD" id="cd17541">
    <property type="entry name" value="REC_CheB-like"/>
    <property type="match status" value="1"/>
</dbReference>
<accession>A0ABT8AGD5</accession>
<dbReference type="NCBIfam" id="NF009206">
    <property type="entry name" value="PRK12555.1"/>
    <property type="match status" value="1"/>
</dbReference>
<dbReference type="PROSITE" id="PS50110">
    <property type="entry name" value="RESPONSE_REGULATORY"/>
    <property type="match status" value="1"/>
</dbReference>
<dbReference type="Gene3D" id="3.40.50.2300">
    <property type="match status" value="1"/>
</dbReference>
<evidence type="ECO:0000313" key="10">
    <source>
        <dbReference type="EMBL" id="MDN3568800.1"/>
    </source>
</evidence>
<dbReference type="SUPFAM" id="SSF52738">
    <property type="entry name" value="Methylesterase CheB, C-terminal domain"/>
    <property type="match status" value="1"/>
</dbReference>
<proteinExistence type="inferred from homology"/>
<evidence type="ECO:0000256" key="3">
    <source>
        <dbReference type="ARBA" id="ARBA00022801"/>
    </source>
</evidence>
<evidence type="ECO:0000256" key="4">
    <source>
        <dbReference type="ARBA" id="ARBA00048267"/>
    </source>
</evidence>
<feature type="domain" description="Response regulatory" evidence="8">
    <location>
        <begin position="4"/>
        <end position="121"/>
    </location>
</feature>
<protein>
    <recommendedName>
        <fullName evidence="5">Protein-glutamate methylesterase/protein-glutamine glutaminase</fullName>
        <ecNumber evidence="5">3.1.1.61</ecNumber>
        <ecNumber evidence="5">3.5.1.44</ecNumber>
    </recommendedName>
</protein>
<gene>
    <name evidence="5" type="primary">cheB</name>
    <name evidence="10" type="ORF">QWZ14_30860</name>
</gene>
<dbReference type="SUPFAM" id="SSF52172">
    <property type="entry name" value="CheY-like"/>
    <property type="match status" value="1"/>
</dbReference>
<dbReference type="InterPro" id="IPR001789">
    <property type="entry name" value="Sig_transdc_resp-reg_receiver"/>
</dbReference>
<dbReference type="SMART" id="SM00448">
    <property type="entry name" value="REC"/>
    <property type="match status" value="1"/>
</dbReference>
<comment type="catalytic activity">
    <reaction evidence="5">
        <text>L-glutaminyl-[protein] + H2O = L-glutamyl-[protein] + NH4(+)</text>
        <dbReference type="Rhea" id="RHEA:16441"/>
        <dbReference type="Rhea" id="RHEA-COMP:10207"/>
        <dbReference type="Rhea" id="RHEA-COMP:10208"/>
        <dbReference type="ChEBI" id="CHEBI:15377"/>
        <dbReference type="ChEBI" id="CHEBI:28938"/>
        <dbReference type="ChEBI" id="CHEBI:29973"/>
        <dbReference type="ChEBI" id="CHEBI:30011"/>
        <dbReference type="EC" id="3.5.1.44"/>
    </reaction>
</comment>
<dbReference type="NCBIfam" id="NF001965">
    <property type="entry name" value="PRK00742.1"/>
    <property type="match status" value="1"/>
</dbReference>
<evidence type="ECO:0000259" key="8">
    <source>
        <dbReference type="PROSITE" id="PS50110"/>
    </source>
</evidence>
<dbReference type="PIRSF" id="PIRSF000876">
    <property type="entry name" value="RR_chemtxs_CheB"/>
    <property type="match status" value="1"/>
</dbReference>
<comment type="domain">
    <text evidence="5">Contains a C-terminal catalytic domain, and an N-terminal region which modulates catalytic activity.</text>
</comment>
<dbReference type="InterPro" id="IPR011006">
    <property type="entry name" value="CheY-like_superfamily"/>
</dbReference>
<dbReference type="InterPro" id="IPR008248">
    <property type="entry name" value="CheB-like"/>
</dbReference>
<evidence type="ECO:0000256" key="7">
    <source>
        <dbReference type="PROSITE-ProRule" id="PRU00169"/>
    </source>
</evidence>
<dbReference type="Gene3D" id="3.40.50.180">
    <property type="entry name" value="Methylesterase CheB, C-terminal domain"/>
    <property type="match status" value="1"/>
</dbReference>
<dbReference type="EMBL" id="JAUFPN010000306">
    <property type="protein sequence ID" value="MDN3568800.1"/>
    <property type="molecule type" value="Genomic_DNA"/>
</dbReference>
<feature type="active site" evidence="5 6">
    <location>
        <position position="165"/>
    </location>
</feature>
<sequence>MPIKVLVVDDSALIRQVLTELLSLDPAIEVVGSAADPYVAREKIKALTPDVITLDIEMPRMDGLSFLEKLMALRPMPVVVVSTLTQKGTDAAVRAMELGAVDYVAKPMLDIRNGMVGLGEELVAKVKLAAASRPRARQAAARTMAPLTADPRLSTAGRIVAIGASTGGVETLQRILVRLPATSPAILVTQHMPAGFTASFARRLDGQCAVTVIEATDGRRVLPGHVYIAPGARHLELVRNGAHYACRLQDGPAMSGHRPSVDVLFHSVAAAAGGNALGVILTGMGRDGAAGLLAMRRAGARTLGQSEATCVIYGMPRAAMEIGAVAAEYPLDRLAEEMIALGEPIAG</sequence>
<dbReference type="Pfam" id="PF00072">
    <property type="entry name" value="Response_reg"/>
    <property type="match status" value="1"/>
</dbReference>
<name>A0ABT8AGD5_9PROT</name>
<feature type="domain" description="CheB-type methylesterase" evidence="9">
    <location>
        <begin position="153"/>
        <end position="340"/>
    </location>
</feature>
<evidence type="ECO:0000313" key="11">
    <source>
        <dbReference type="Proteomes" id="UP001529369"/>
    </source>
</evidence>
<keyword evidence="5 7" id="KW-0597">Phosphoprotein</keyword>